<dbReference type="HOGENOM" id="CLU_2443232_0_0_1"/>
<dbReference type="AlphaFoldDB" id="B4L151"/>
<dbReference type="Proteomes" id="UP000009192">
    <property type="component" value="Unassembled WGS sequence"/>
</dbReference>
<keyword evidence="2" id="KW-1185">Reference proteome</keyword>
<reference evidence="1 2" key="1">
    <citation type="journal article" date="2007" name="Nature">
        <title>Evolution of genes and genomes on the Drosophila phylogeny.</title>
        <authorList>
            <consortium name="Drosophila 12 Genomes Consortium"/>
            <person name="Clark A.G."/>
            <person name="Eisen M.B."/>
            <person name="Smith D.R."/>
            <person name="Bergman C.M."/>
            <person name="Oliver B."/>
            <person name="Markow T.A."/>
            <person name="Kaufman T.C."/>
            <person name="Kellis M."/>
            <person name="Gelbart W."/>
            <person name="Iyer V.N."/>
            <person name="Pollard D.A."/>
            <person name="Sackton T.B."/>
            <person name="Larracuente A.M."/>
            <person name="Singh N.D."/>
            <person name="Abad J.P."/>
            <person name="Abt D.N."/>
            <person name="Adryan B."/>
            <person name="Aguade M."/>
            <person name="Akashi H."/>
            <person name="Anderson W.W."/>
            <person name="Aquadro C.F."/>
            <person name="Ardell D.H."/>
            <person name="Arguello R."/>
            <person name="Artieri C.G."/>
            <person name="Barbash D.A."/>
            <person name="Barker D."/>
            <person name="Barsanti P."/>
            <person name="Batterham P."/>
            <person name="Batzoglou S."/>
            <person name="Begun D."/>
            <person name="Bhutkar A."/>
            <person name="Blanco E."/>
            <person name="Bosak S.A."/>
            <person name="Bradley R.K."/>
            <person name="Brand A.D."/>
            <person name="Brent M.R."/>
            <person name="Brooks A.N."/>
            <person name="Brown R.H."/>
            <person name="Butlin R.K."/>
            <person name="Caggese C."/>
            <person name="Calvi B.R."/>
            <person name="Bernardo de Carvalho A."/>
            <person name="Caspi A."/>
            <person name="Castrezana S."/>
            <person name="Celniker S.E."/>
            <person name="Chang J.L."/>
            <person name="Chapple C."/>
            <person name="Chatterji S."/>
            <person name="Chinwalla A."/>
            <person name="Civetta A."/>
            <person name="Clifton S.W."/>
            <person name="Comeron J.M."/>
            <person name="Costello J.C."/>
            <person name="Coyne J.A."/>
            <person name="Daub J."/>
            <person name="David R.G."/>
            <person name="Delcher A.L."/>
            <person name="Delehaunty K."/>
            <person name="Do C.B."/>
            <person name="Ebling H."/>
            <person name="Edwards K."/>
            <person name="Eickbush T."/>
            <person name="Evans J.D."/>
            <person name="Filipski A."/>
            <person name="Findeiss S."/>
            <person name="Freyhult E."/>
            <person name="Fulton L."/>
            <person name="Fulton R."/>
            <person name="Garcia A.C."/>
            <person name="Gardiner A."/>
            <person name="Garfield D.A."/>
            <person name="Garvin B.E."/>
            <person name="Gibson G."/>
            <person name="Gilbert D."/>
            <person name="Gnerre S."/>
            <person name="Godfrey J."/>
            <person name="Good R."/>
            <person name="Gotea V."/>
            <person name="Gravely B."/>
            <person name="Greenberg A.J."/>
            <person name="Griffiths-Jones S."/>
            <person name="Gross S."/>
            <person name="Guigo R."/>
            <person name="Gustafson E.A."/>
            <person name="Haerty W."/>
            <person name="Hahn M.W."/>
            <person name="Halligan D.L."/>
            <person name="Halpern A.L."/>
            <person name="Halter G.M."/>
            <person name="Han M.V."/>
            <person name="Heger A."/>
            <person name="Hillier L."/>
            <person name="Hinrichs A.S."/>
            <person name="Holmes I."/>
            <person name="Hoskins R.A."/>
            <person name="Hubisz M.J."/>
            <person name="Hultmark D."/>
            <person name="Huntley M.A."/>
            <person name="Jaffe D.B."/>
            <person name="Jagadeeshan S."/>
            <person name="Jeck W.R."/>
            <person name="Johnson J."/>
            <person name="Jones C.D."/>
            <person name="Jordan W.C."/>
            <person name="Karpen G.H."/>
            <person name="Kataoka E."/>
            <person name="Keightley P.D."/>
            <person name="Kheradpour P."/>
            <person name="Kirkness E.F."/>
            <person name="Koerich L.B."/>
            <person name="Kristiansen K."/>
            <person name="Kudrna D."/>
            <person name="Kulathinal R.J."/>
            <person name="Kumar S."/>
            <person name="Kwok R."/>
            <person name="Lander E."/>
            <person name="Langley C.H."/>
            <person name="Lapoint R."/>
            <person name="Lazzaro B.P."/>
            <person name="Lee S.J."/>
            <person name="Levesque L."/>
            <person name="Li R."/>
            <person name="Lin C.F."/>
            <person name="Lin M.F."/>
            <person name="Lindblad-Toh K."/>
            <person name="Llopart A."/>
            <person name="Long M."/>
            <person name="Low L."/>
            <person name="Lozovsky E."/>
            <person name="Lu J."/>
            <person name="Luo M."/>
            <person name="Machado C.A."/>
            <person name="Makalowski W."/>
            <person name="Marzo M."/>
            <person name="Matsuda M."/>
            <person name="Matzkin L."/>
            <person name="McAllister B."/>
            <person name="McBride C.S."/>
            <person name="McKernan B."/>
            <person name="McKernan K."/>
            <person name="Mendez-Lago M."/>
            <person name="Minx P."/>
            <person name="Mollenhauer M.U."/>
            <person name="Montooth K."/>
            <person name="Mount S.M."/>
            <person name="Mu X."/>
            <person name="Myers E."/>
            <person name="Negre B."/>
            <person name="Newfeld S."/>
            <person name="Nielsen R."/>
            <person name="Noor M.A."/>
            <person name="O'Grady P."/>
            <person name="Pachter L."/>
            <person name="Papaceit M."/>
            <person name="Parisi M.J."/>
            <person name="Parisi M."/>
            <person name="Parts L."/>
            <person name="Pedersen J.S."/>
            <person name="Pesole G."/>
            <person name="Phillippy A.M."/>
            <person name="Ponting C.P."/>
            <person name="Pop M."/>
            <person name="Porcelli D."/>
            <person name="Powell J.R."/>
            <person name="Prohaska S."/>
            <person name="Pruitt K."/>
            <person name="Puig M."/>
            <person name="Quesneville H."/>
            <person name="Ram K.R."/>
            <person name="Rand D."/>
            <person name="Rasmussen M.D."/>
            <person name="Reed L.K."/>
            <person name="Reenan R."/>
            <person name="Reily A."/>
            <person name="Remington K.A."/>
            <person name="Rieger T.T."/>
            <person name="Ritchie M.G."/>
            <person name="Robin C."/>
            <person name="Rogers Y.H."/>
            <person name="Rohde C."/>
            <person name="Rozas J."/>
            <person name="Rubenfield M.J."/>
            <person name="Ruiz A."/>
            <person name="Russo S."/>
            <person name="Salzberg S.L."/>
            <person name="Sanchez-Gracia A."/>
            <person name="Saranga D.J."/>
            <person name="Sato H."/>
            <person name="Schaeffer S.W."/>
            <person name="Schatz M.C."/>
            <person name="Schlenke T."/>
            <person name="Schwartz R."/>
            <person name="Segarra C."/>
            <person name="Singh R.S."/>
            <person name="Sirot L."/>
            <person name="Sirota M."/>
            <person name="Sisneros N.B."/>
            <person name="Smith C.D."/>
            <person name="Smith T.F."/>
            <person name="Spieth J."/>
            <person name="Stage D.E."/>
            <person name="Stark A."/>
            <person name="Stephan W."/>
            <person name="Strausberg R.L."/>
            <person name="Strempel S."/>
            <person name="Sturgill D."/>
            <person name="Sutton G."/>
            <person name="Sutton G.G."/>
            <person name="Tao W."/>
            <person name="Teichmann S."/>
            <person name="Tobari Y.N."/>
            <person name="Tomimura Y."/>
            <person name="Tsolas J.M."/>
            <person name="Valente V.L."/>
            <person name="Venter E."/>
            <person name="Venter J.C."/>
            <person name="Vicario S."/>
            <person name="Vieira F.G."/>
            <person name="Vilella A.J."/>
            <person name="Villasante A."/>
            <person name="Walenz B."/>
            <person name="Wang J."/>
            <person name="Wasserman M."/>
            <person name="Watts T."/>
            <person name="Wilson D."/>
            <person name="Wilson R.K."/>
            <person name="Wing R.A."/>
            <person name="Wolfner M.F."/>
            <person name="Wong A."/>
            <person name="Wong G.K."/>
            <person name="Wu C.I."/>
            <person name="Wu G."/>
            <person name="Yamamoto D."/>
            <person name="Yang H.P."/>
            <person name="Yang S.P."/>
            <person name="Yorke J.A."/>
            <person name="Yoshida K."/>
            <person name="Zdobnov E."/>
            <person name="Zhang P."/>
            <person name="Zhang Y."/>
            <person name="Zimin A.V."/>
            <person name="Baldwin J."/>
            <person name="Abdouelleil A."/>
            <person name="Abdulkadir J."/>
            <person name="Abebe A."/>
            <person name="Abera B."/>
            <person name="Abreu J."/>
            <person name="Acer S.C."/>
            <person name="Aftuck L."/>
            <person name="Alexander A."/>
            <person name="An P."/>
            <person name="Anderson E."/>
            <person name="Anderson S."/>
            <person name="Arachi H."/>
            <person name="Azer M."/>
            <person name="Bachantsang P."/>
            <person name="Barry A."/>
            <person name="Bayul T."/>
            <person name="Berlin A."/>
            <person name="Bessette D."/>
            <person name="Bloom T."/>
            <person name="Blye J."/>
            <person name="Boguslavskiy L."/>
            <person name="Bonnet C."/>
            <person name="Boukhgalter B."/>
            <person name="Bourzgui I."/>
            <person name="Brown A."/>
            <person name="Cahill P."/>
            <person name="Channer S."/>
            <person name="Cheshatsang Y."/>
            <person name="Chuda L."/>
            <person name="Citroen M."/>
            <person name="Collymore A."/>
            <person name="Cooke P."/>
            <person name="Costello M."/>
            <person name="D'Aco K."/>
            <person name="Daza R."/>
            <person name="De Haan G."/>
            <person name="DeGray S."/>
            <person name="DeMaso C."/>
            <person name="Dhargay N."/>
            <person name="Dooley K."/>
            <person name="Dooley E."/>
            <person name="Doricent M."/>
            <person name="Dorje P."/>
            <person name="Dorjee K."/>
            <person name="Dupes A."/>
            <person name="Elong R."/>
            <person name="Falk J."/>
            <person name="Farina A."/>
            <person name="Faro S."/>
            <person name="Ferguson D."/>
            <person name="Fisher S."/>
            <person name="Foley C.D."/>
            <person name="Franke A."/>
            <person name="Friedrich D."/>
            <person name="Gadbois L."/>
            <person name="Gearin G."/>
            <person name="Gearin C.R."/>
            <person name="Giannoukos G."/>
            <person name="Goode T."/>
            <person name="Graham J."/>
            <person name="Grandbois E."/>
            <person name="Grewal S."/>
            <person name="Gyaltsen K."/>
            <person name="Hafez N."/>
            <person name="Hagos B."/>
            <person name="Hall J."/>
            <person name="Henson C."/>
            <person name="Hollinger A."/>
            <person name="Honan T."/>
            <person name="Huard M.D."/>
            <person name="Hughes L."/>
            <person name="Hurhula B."/>
            <person name="Husby M.E."/>
            <person name="Kamat A."/>
            <person name="Kanga B."/>
            <person name="Kashin S."/>
            <person name="Khazanovich D."/>
            <person name="Kisner P."/>
            <person name="Lance K."/>
            <person name="Lara M."/>
            <person name="Lee W."/>
            <person name="Lennon N."/>
            <person name="Letendre F."/>
            <person name="LeVine R."/>
            <person name="Lipovsky A."/>
            <person name="Liu X."/>
            <person name="Liu J."/>
            <person name="Liu S."/>
            <person name="Lokyitsang T."/>
            <person name="Lokyitsang Y."/>
            <person name="Lubonja R."/>
            <person name="Lui A."/>
            <person name="MacDonald P."/>
            <person name="Magnisalis V."/>
            <person name="Maru K."/>
            <person name="Matthews C."/>
            <person name="McCusker W."/>
            <person name="McDonough S."/>
            <person name="Mehta T."/>
            <person name="Meldrim J."/>
            <person name="Meneus L."/>
            <person name="Mihai O."/>
            <person name="Mihalev A."/>
            <person name="Mihova T."/>
            <person name="Mittelman R."/>
            <person name="Mlenga V."/>
            <person name="Montmayeur A."/>
            <person name="Mulrain L."/>
            <person name="Navidi A."/>
            <person name="Naylor J."/>
            <person name="Negash T."/>
            <person name="Nguyen T."/>
            <person name="Nguyen N."/>
            <person name="Nicol R."/>
            <person name="Norbu C."/>
            <person name="Norbu N."/>
            <person name="Novod N."/>
            <person name="O'Neill B."/>
            <person name="Osman S."/>
            <person name="Markiewicz E."/>
            <person name="Oyono O.L."/>
            <person name="Patti C."/>
            <person name="Phunkhang P."/>
            <person name="Pierre F."/>
            <person name="Priest M."/>
            <person name="Raghuraman S."/>
            <person name="Rege F."/>
            <person name="Reyes R."/>
            <person name="Rise C."/>
            <person name="Rogov P."/>
            <person name="Ross K."/>
            <person name="Ryan E."/>
            <person name="Settipalli S."/>
            <person name="Shea T."/>
            <person name="Sherpa N."/>
            <person name="Shi L."/>
            <person name="Shih D."/>
            <person name="Sparrow T."/>
            <person name="Spaulding J."/>
            <person name="Stalker J."/>
            <person name="Stange-Thomann N."/>
            <person name="Stavropoulos S."/>
            <person name="Stone C."/>
            <person name="Strader C."/>
            <person name="Tesfaye S."/>
            <person name="Thomson T."/>
            <person name="Thoulutsang Y."/>
            <person name="Thoulutsang D."/>
            <person name="Topham K."/>
            <person name="Topping I."/>
            <person name="Tsamla T."/>
            <person name="Vassiliev H."/>
            <person name="Vo A."/>
            <person name="Wangchuk T."/>
            <person name="Wangdi T."/>
            <person name="Weiand M."/>
            <person name="Wilkinson J."/>
            <person name="Wilson A."/>
            <person name="Yadav S."/>
            <person name="Young G."/>
            <person name="Yu Q."/>
            <person name="Zembek L."/>
            <person name="Zhong D."/>
            <person name="Zimmer A."/>
            <person name="Zwirko Z."/>
            <person name="Jaffe D.B."/>
            <person name="Alvarez P."/>
            <person name="Brockman W."/>
            <person name="Butler J."/>
            <person name="Chin C."/>
            <person name="Gnerre S."/>
            <person name="Grabherr M."/>
            <person name="Kleber M."/>
            <person name="Mauceli E."/>
            <person name="MacCallum I."/>
        </authorList>
    </citation>
    <scope>NUCLEOTIDE SEQUENCE [LARGE SCALE GENOMIC DNA]</scope>
    <source>
        <strain evidence="2">Tucson 15081-1352.22</strain>
    </source>
</reference>
<gene>
    <name evidence="1" type="primary">Dmoj\GI13113</name>
    <name evidence="1" type="ORF">Dmoj_GI13113</name>
</gene>
<evidence type="ECO:0000313" key="2">
    <source>
        <dbReference type="Proteomes" id="UP000009192"/>
    </source>
</evidence>
<dbReference type="FunCoup" id="B4L151">
    <property type="interactions" value="10"/>
</dbReference>
<evidence type="ECO:0000313" key="1">
    <source>
        <dbReference type="EMBL" id="EDW18208.1"/>
    </source>
</evidence>
<dbReference type="EMBL" id="CH933809">
    <property type="protein sequence ID" value="EDW18208.1"/>
    <property type="molecule type" value="Genomic_DNA"/>
</dbReference>
<sequence length="88" mass="10173">MANIETNLILQRLNSLKIVETPKQTQRGDNGKRECYSEDFKSHVPATPCSGAVGFLTELKKRRKVKLNRVYSYETDQHFVKARKSLNF</sequence>
<protein>
    <recommendedName>
        <fullName evidence="3">Protein Z600</fullName>
    </recommendedName>
</protein>
<proteinExistence type="predicted"/>
<dbReference type="KEGG" id="dmo:Dmoj_GI13113"/>
<name>B4L151_DROMO</name>
<dbReference type="OMA" id="KRECYSE"/>
<organism evidence="1 2">
    <name type="scientific">Drosophila mojavensis</name>
    <name type="common">Fruit fly</name>
    <dbReference type="NCBI Taxonomy" id="7230"/>
    <lineage>
        <taxon>Eukaryota</taxon>
        <taxon>Metazoa</taxon>
        <taxon>Ecdysozoa</taxon>
        <taxon>Arthropoda</taxon>
        <taxon>Hexapoda</taxon>
        <taxon>Insecta</taxon>
        <taxon>Pterygota</taxon>
        <taxon>Neoptera</taxon>
        <taxon>Endopterygota</taxon>
        <taxon>Diptera</taxon>
        <taxon>Brachycera</taxon>
        <taxon>Muscomorpha</taxon>
        <taxon>Ephydroidea</taxon>
        <taxon>Drosophilidae</taxon>
        <taxon>Drosophila</taxon>
    </lineage>
</organism>
<dbReference type="eggNOG" id="ENOG502TF3Q">
    <property type="taxonomic scope" value="Eukaryota"/>
</dbReference>
<accession>B4L151</accession>
<dbReference type="GO" id="GO:0007370">
    <property type="term" value="P:ventral furrow formation"/>
    <property type="evidence" value="ECO:0007669"/>
    <property type="project" value="EnsemblMetazoa"/>
</dbReference>
<dbReference type="GO" id="GO:0010972">
    <property type="term" value="P:negative regulation of G2/M transition of mitotic cell cycle"/>
    <property type="evidence" value="ECO:0007669"/>
    <property type="project" value="EnsemblMetazoa"/>
</dbReference>
<dbReference type="PhylomeDB" id="B4L151"/>
<dbReference type="GO" id="GO:0005737">
    <property type="term" value="C:cytoplasm"/>
    <property type="evidence" value="ECO:0007669"/>
    <property type="project" value="EnsemblMetazoa"/>
</dbReference>
<dbReference type="GO" id="GO:0030332">
    <property type="term" value="F:cyclin binding"/>
    <property type="evidence" value="ECO:0007669"/>
    <property type="project" value="EnsemblMetazoa"/>
</dbReference>
<dbReference type="GO" id="GO:0045839">
    <property type="term" value="P:negative regulation of mitotic nuclear division"/>
    <property type="evidence" value="ECO:0007669"/>
    <property type="project" value="EnsemblMetazoa"/>
</dbReference>
<evidence type="ECO:0008006" key="3">
    <source>
        <dbReference type="Google" id="ProtNLM"/>
    </source>
</evidence>
<dbReference type="InParanoid" id="B4L151"/>
<dbReference type="OrthoDB" id="7853942at2759"/>